<evidence type="ECO:0000313" key="2">
    <source>
        <dbReference type="Proteomes" id="UP000539985"/>
    </source>
</evidence>
<name>A0A7Y7XHB6_9PSED</name>
<accession>A0A7Y7XHB6</accession>
<dbReference type="AlphaFoldDB" id="A0A7Y7XHB6"/>
<dbReference type="Proteomes" id="UP000539985">
    <property type="component" value="Unassembled WGS sequence"/>
</dbReference>
<dbReference type="EMBL" id="JACAQB010000017">
    <property type="protein sequence ID" value="NWB98787.1"/>
    <property type="molecule type" value="Genomic_DNA"/>
</dbReference>
<sequence>MSDHLARQLVLLRQLIREYREGELSLNLLVQRVEGVGAAIDSESWTDSTFYFQWNRSMRSRLIPKDI</sequence>
<evidence type="ECO:0000313" key="1">
    <source>
        <dbReference type="EMBL" id="NWB98787.1"/>
    </source>
</evidence>
<gene>
    <name evidence="1" type="ORF">HX882_23120</name>
</gene>
<proteinExistence type="predicted"/>
<dbReference type="RefSeq" id="WP_177104528.1">
    <property type="nucleotide sequence ID" value="NZ_JACAQB010000017.1"/>
</dbReference>
<comment type="caution">
    <text evidence="1">The sequence shown here is derived from an EMBL/GenBank/DDBJ whole genome shotgun (WGS) entry which is preliminary data.</text>
</comment>
<protein>
    <submittedName>
        <fullName evidence="1">Uncharacterized protein</fullName>
    </submittedName>
</protein>
<reference evidence="1 2" key="1">
    <citation type="submission" date="2020-04" db="EMBL/GenBank/DDBJ databases">
        <title>Molecular characterization of pseudomonads from Agaricus bisporus reveal novel blotch 2 pathogens in Western Europe.</title>
        <authorList>
            <person name="Taparia T."/>
            <person name="Krijger M."/>
            <person name="Haynes E."/>
            <person name="Elpinstone J.G."/>
            <person name="Noble R."/>
            <person name="Van Der Wolf J."/>
        </authorList>
    </citation>
    <scope>NUCLEOTIDE SEQUENCE [LARGE SCALE GENOMIC DNA]</scope>
    <source>
        <strain evidence="1 2">H7001</strain>
    </source>
</reference>
<organism evidence="1 2">
    <name type="scientific">Pseudomonas gingeri</name>
    <dbReference type="NCBI Taxonomy" id="117681"/>
    <lineage>
        <taxon>Bacteria</taxon>
        <taxon>Pseudomonadati</taxon>
        <taxon>Pseudomonadota</taxon>
        <taxon>Gammaproteobacteria</taxon>
        <taxon>Pseudomonadales</taxon>
        <taxon>Pseudomonadaceae</taxon>
        <taxon>Pseudomonas</taxon>
    </lineage>
</organism>